<evidence type="ECO:0000313" key="3">
    <source>
        <dbReference type="Proteomes" id="UP001596137"/>
    </source>
</evidence>
<protein>
    <submittedName>
        <fullName evidence="2">CGNR zinc finger domain-containing protein</fullName>
    </submittedName>
</protein>
<evidence type="ECO:0000313" key="2">
    <source>
        <dbReference type="EMBL" id="MFC6080006.1"/>
    </source>
</evidence>
<reference evidence="3" key="1">
    <citation type="journal article" date="2019" name="Int. J. Syst. Evol. Microbiol.">
        <title>The Global Catalogue of Microorganisms (GCM) 10K type strain sequencing project: providing services to taxonomists for standard genome sequencing and annotation.</title>
        <authorList>
            <consortium name="The Broad Institute Genomics Platform"/>
            <consortium name="The Broad Institute Genome Sequencing Center for Infectious Disease"/>
            <person name="Wu L."/>
            <person name="Ma J."/>
        </authorList>
    </citation>
    <scope>NUCLEOTIDE SEQUENCE [LARGE SCALE GENOMIC DNA]</scope>
    <source>
        <strain evidence="3">JCM 30346</strain>
    </source>
</reference>
<dbReference type="PANTHER" id="PTHR35525:SF3">
    <property type="entry name" value="BLL6575 PROTEIN"/>
    <property type="match status" value="1"/>
</dbReference>
<proteinExistence type="predicted"/>
<dbReference type="PANTHER" id="PTHR35525">
    <property type="entry name" value="BLL6575 PROTEIN"/>
    <property type="match status" value="1"/>
</dbReference>
<dbReference type="Pfam" id="PF11706">
    <property type="entry name" value="zf-CGNR"/>
    <property type="match status" value="1"/>
</dbReference>
<sequence>MWSVELRAADRVSPRLGGRLCLAVVNSVLWRRDAEPRELLTGYPDLVEYLHDVGGLTDAVKAELGAEARQHPEAARDEFARAIALREHLFGVMTAAGRGERAGLGLLDEVFRDGMSRLALGPDGRPGWTGLRVPAWETAASAVTLLTGPDLALLKQCPGERCGWLFVDQTRNKSRTWCDSRMCGNRDRVRRHYRRTRSA</sequence>
<organism evidence="2 3">
    <name type="scientific">Sphaerisporangium aureirubrum</name>
    <dbReference type="NCBI Taxonomy" id="1544736"/>
    <lineage>
        <taxon>Bacteria</taxon>
        <taxon>Bacillati</taxon>
        <taxon>Actinomycetota</taxon>
        <taxon>Actinomycetes</taxon>
        <taxon>Streptosporangiales</taxon>
        <taxon>Streptosporangiaceae</taxon>
        <taxon>Sphaerisporangium</taxon>
    </lineage>
</organism>
<gene>
    <name evidence="2" type="ORF">ACFP1K_02460</name>
</gene>
<dbReference type="Gene3D" id="1.10.3300.10">
    <property type="entry name" value="Jann2411-like domain"/>
    <property type="match status" value="1"/>
</dbReference>
<dbReference type="InterPro" id="IPR023286">
    <property type="entry name" value="ABATE_dom_sf"/>
</dbReference>
<dbReference type="InterPro" id="IPR010852">
    <property type="entry name" value="ABATE"/>
</dbReference>
<feature type="domain" description="Zinc finger CGNR" evidence="1">
    <location>
        <begin position="154"/>
        <end position="195"/>
    </location>
</feature>
<comment type="caution">
    <text evidence="2">The sequence shown here is derived from an EMBL/GenBank/DDBJ whole genome shotgun (WGS) entry which is preliminary data.</text>
</comment>
<name>A0ABW1NAD0_9ACTN</name>
<keyword evidence="3" id="KW-1185">Reference proteome</keyword>
<dbReference type="RefSeq" id="WP_380746627.1">
    <property type="nucleotide sequence ID" value="NZ_JBHSRF010000002.1"/>
</dbReference>
<accession>A0ABW1NAD0</accession>
<dbReference type="Proteomes" id="UP001596137">
    <property type="component" value="Unassembled WGS sequence"/>
</dbReference>
<dbReference type="InterPro" id="IPR021005">
    <property type="entry name" value="Znf_CGNR"/>
</dbReference>
<dbReference type="EMBL" id="JBHSRF010000002">
    <property type="protein sequence ID" value="MFC6080006.1"/>
    <property type="molecule type" value="Genomic_DNA"/>
</dbReference>
<dbReference type="Pfam" id="PF07336">
    <property type="entry name" value="ABATE"/>
    <property type="match status" value="1"/>
</dbReference>
<dbReference type="SUPFAM" id="SSF160904">
    <property type="entry name" value="Jann2411-like"/>
    <property type="match status" value="1"/>
</dbReference>
<evidence type="ECO:0000259" key="1">
    <source>
        <dbReference type="Pfam" id="PF11706"/>
    </source>
</evidence>